<gene>
    <name evidence="2" type="ORF">BCAL_1432</name>
</gene>
<evidence type="ECO:0000313" key="2">
    <source>
        <dbReference type="EMBL" id="KFI54496.1"/>
    </source>
</evidence>
<keyword evidence="1" id="KW-0472">Membrane</keyword>
<organism evidence="2 3">
    <name type="scientific">Bifidobacterium callitrichos DSM 23973</name>
    <dbReference type="NCBI Taxonomy" id="1437609"/>
    <lineage>
        <taxon>Bacteria</taxon>
        <taxon>Bacillati</taxon>
        <taxon>Actinomycetota</taxon>
        <taxon>Actinomycetes</taxon>
        <taxon>Bifidobacteriales</taxon>
        <taxon>Bifidobacteriaceae</taxon>
        <taxon>Bifidobacterium</taxon>
    </lineage>
</organism>
<accession>A0A087A6U6</accession>
<dbReference type="AlphaFoldDB" id="A0A087A6U6"/>
<dbReference type="Proteomes" id="UP000029072">
    <property type="component" value="Unassembled WGS sequence"/>
</dbReference>
<feature type="transmembrane region" description="Helical" evidence="1">
    <location>
        <begin position="20"/>
        <end position="40"/>
    </location>
</feature>
<keyword evidence="1" id="KW-1133">Transmembrane helix</keyword>
<comment type="caution">
    <text evidence="2">The sequence shown here is derived from an EMBL/GenBank/DDBJ whole genome shotgun (WGS) entry which is preliminary data.</text>
</comment>
<reference evidence="2 3" key="1">
    <citation type="submission" date="2014-03" db="EMBL/GenBank/DDBJ databases">
        <title>Genomics of Bifidobacteria.</title>
        <authorList>
            <person name="Ventura M."/>
            <person name="Milani C."/>
            <person name="Lugli G.A."/>
        </authorList>
    </citation>
    <scope>NUCLEOTIDE SEQUENCE [LARGE SCALE GENOMIC DNA]</scope>
    <source>
        <strain evidence="2 3">DSM 23973</strain>
    </source>
</reference>
<dbReference type="EMBL" id="JGYS01000008">
    <property type="protein sequence ID" value="KFI54496.1"/>
    <property type="molecule type" value="Genomic_DNA"/>
</dbReference>
<protein>
    <submittedName>
        <fullName evidence="2">Uncharacterized protein</fullName>
    </submittedName>
</protein>
<name>A0A087A6U6_9BIFI</name>
<evidence type="ECO:0000256" key="1">
    <source>
        <dbReference type="SAM" id="Phobius"/>
    </source>
</evidence>
<keyword evidence="1" id="KW-0812">Transmembrane</keyword>
<proteinExistence type="predicted"/>
<evidence type="ECO:0000313" key="3">
    <source>
        <dbReference type="Proteomes" id="UP000029072"/>
    </source>
</evidence>
<sequence length="43" mass="4760">MLDFAALMPAAFTNDPKHLITIVVVALVVTIASFVVNQFTKRR</sequence>
<dbReference type="RefSeq" id="WP_258184514.1">
    <property type="nucleotide sequence ID" value="NZ_JDUV01000007.1"/>
</dbReference>